<proteinExistence type="predicted"/>
<accession>A0A4Q0A2A0</accession>
<name>A0A4Q0A2A0_9FUNG</name>
<sequence>MSDQVDEADVDEALRLMDSAQHTLEAHATAGGNRRAAGAGRGGAGGPRSTPDAIFAILRQMARAGGNLTLELPFRAVLERVVAKGYSEQDLLEVVRMYEDIDVLLLNQSRTKISFVTPPE</sequence>
<evidence type="ECO:0000313" key="3">
    <source>
        <dbReference type="Proteomes" id="UP000268162"/>
    </source>
</evidence>
<reference evidence="3" key="1">
    <citation type="journal article" date="2018" name="Nat. Microbiol.">
        <title>Leveraging single-cell genomics to expand the fungal tree of life.</title>
        <authorList>
            <person name="Ahrendt S.R."/>
            <person name="Quandt C.A."/>
            <person name="Ciobanu D."/>
            <person name="Clum A."/>
            <person name="Salamov A."/>
            <person name="Andreopoulos B."/>
            <person name="Cheng J.F."/>
            <person name="Woyke T."/>
            <person name="Pelin A."/>
            <person name="Henrissat B."/>
            <person name="Reynolds N.K."/>
            <person name="Benny G.L."/>
            <person name="Smith M.E."/>
            <person name="James T.Y."/>
            <person name="Grigoriev I.V."/>
        </authorList>
    </citation>
    <scope>NUCLEOTIDE SEQUENCE [LARGE SCALE GENOMIC DNA]</scope>
    <source>
        <strain evidence="3">RSA 468</strain>
    </source>
</reference>
<feature type="compositionally biased region" description="Low complexity" evidence="1">
    <location>
        <begin position="26"/>
        <end position="38"/>
    </location>
</feature>
<dbReference type="STRING" id="215637.A0A4Q0A2A0"/>
<dbReference type="Pfam" id="PF24901">
    <property type="entry name" value="WHD_MCM7"/>
    <property type="match status" value="1"/>
</dbReference>
<dbReference type="Proteomes" id="UP000268162">
    <property type="component" value="Unassembled WGS sequence"/>
</dbReference>
<protein>
    <submittedName>
        <fullName evidence="2">Uncharacterized protein</fullName>
    </submittedName>
</protein>
<evidence type="ECO:0000313" key="2">
    <source>
        <dbReference type="EMBL" id="RKP40256.1"/>
    </source>
</evidence>
<feature type="region of interest" description="Disordered" evidence="1">
    <location>
        <begin position="21"/>
        <end position="48"/>
    </location>
</feature>
<gene>
    <name evidence="2" type="ORF">BJ085DRAFT_39517</name>
</gene>
<evidence type="ECO:0000256" key="1">
    <source>
        <dbReference type="SAM" id="MobiDB-lite"/>
    </source>
</evidence>
<dbReference type="AlphaFoldDB" id="A0A4Q0A2A0"/>
<keyword evidence="3" id="KW-1185">Reference proteome</keyword>
<organism evidence="2 3">
    <name type="scientific">Dimargaris cristalligena</name>
    <dbReference type="NCBI Taxonomy" id="215637"/>
    <lineage>
        <taxon>Eukaryota</taxon>
        <taxon>Fungi</taxon>
        <taxon>Fungi incertae sedis</taxon>
        <taxon>Zoopagomycota</taxon>
        <taxon>Kickxellomycotina</taxon>
        <taxon>Dimargaritomycetes</taxon>
        <taxon>Dimargaritales</taxon>
        <taxon>Dimargaritaceae</taxon>
        <taxon>Dimargaris</taxon>
    </lineage>
</organism>
<dbReference type="EMBL" id="ML002217">
    <property type="protein sequence ID" value="RKP40256.1"/>
    <property type="molecule type" value="Genomic_DNA"/>
</dbReference>